<dbReference type="AlphaFoldDB" id="A0A1W7A0T3"/>
<dbReference type="Proteomes" id="UP000194137">
    <property type="component" value="Chromosome"/>
</dbReference>
<dbReference type="InterPro" id="IPR051044">
    <property type="entry name" value="MAG_DAG_Lipase"/>
</dbReference>
<dbReference type="SUPFAM" id="SSF53474">
    <property type="entry name" value="alpha/beta-Hydrolases"/>
    <property type="match status" value="1"/>
</dbReference>
<keyword evidence="2" id="KW-0378">Hydrolase</keyword>
<evidence type="ECO:0000313" key="2">
    <source>
        <dbReference type="EMBL" id="ARQ03011.1"/>
    </source>
</evidence>
<dbReference type="RefSeq" id="WP_086091467.1">
    <property type="nucleotide sequence ID" value="NZ_CP021112.1"/>
</dbReference>
<sequence length="315" mass="34559">MKLISIPANPVPDDAIVGAIKTPDQVELRFVRFAPPAGRKGTVCLFQGRAEFIEKYFETVRDLRARGFAVATFDWRGQGLSQHMLSDRRKGHVKSFREYEIDLETFMREVVLPDCPPPFYALGHSMGASVLIRIANRGLRWFDRMVLCAPLIDLGPKNATPFARPVVRWLNVFGAGTSYVPGGSSTVVASQPFIGNVLTSDPVRHARTAAILEAEPELGLGSPTNAWAAAAFSMMRDFENGSYTKSIRQPILMIGASRDETVSTPAIEAFGGRLRAGSHLIIGGARHEMMMETDRYRGQLLAAFDAFVPGTPAYA</sequence>
<dbReference type="GO" id="GO:0016787">
    <property type="term" value="F:hydrolase activity"/>
    <property type="evidence" value="ECO:0007669"/>
    <property type="project" value="UniProtKB-KW"/>
</dbReference>
<evidence type="ECO:0000259" key="1">
    <source>
        <dbReference type="Pfam" id="PF12146"/>
    </source>
</evidence>
<organism evidence="2 3">
    <name type="scientific">Pseudorhodoplanes sinuspersici</name>
    <dbReference type="NCBI Taxonomy" id="1235591"/>
    <lineage>
        <taxon>Bacteria</taxon>
        <taxon>Pseudomonadati</taxon>
        <taxon>Pseudomonadota</taxon>
        <taxon>Alphaproteobacteria</taxon>
        <taxon>Hyphomicrobiales</taxon>
        <taxon>Pseudorhodoplanes</taxon>
    </lineage>
</organism>
<feature type="domain" description="Serine aminopeptidase S33" evidence="1">
    <location>
        <begin position="40"/>
        <end position="294"/>
    </location>
</feature>
<accession>A0A1W7A0T3</accession>
<gene>
    <name evidence="2" type="ORF">CAK95_16460</name>
</gene>
<dbReference type="KEGG" id="psin:CAK95_16460"/>
<dbReference type="Pfam" id="PF12146">
    <property type="entry name" value="Hydrolase_4"/>
    <property type="match status" value="1"/>
</dbReference>
<dbReference type="InterPro" id="IPR022742">
    <property type="entry name" value="Hydrolase_4"/>
</dbReference>
<dbReference type="OrthoDB" id="9788260at2"/>
<dbReference type="InterPro" id="IPR029058">
    <property type="entry name" value="AB_hydrolase_fold"/>
</dbReference>
<name>A0A1W7A0T3_9HYPH</name>
<proteinExistence type="predicted"/>
<dbReference type="EMBL" id="CP021112">
    <property type="protein sequence ID" value="ARQ03011.1"/>
    <property type="molecule type" value="Genomic_DNA"/>
</dbReference>
<dbReference type="STRING" id="1235591.CAK95_16460"/>
<dbReference type="PANTHER" id="PTHR11614">
    <property type="entry name" value="PHOSPHOLIPASE-RELATED"/>
    <property type="match status" value="1"/>
</dbReference>
<reference evidence="2 3" key="1">
    <citation type="submission" date="2017-05" db="EMBL/GenBank/DDBJ databases">
        <title>Full genome sequence of Pseudorhodoplanes sinuspersici.</title>
        <authorList>
            <person name="Dastgheib S.M.M."/>
            <person name="Shavandi M."/>
            <person name="Tirandaz H."/>
        </authorList>
    </citation>
    <scope>NUCLEOTIDE SEQUENCE [LARGE SCALE GENOMIC DNA]</scope>
    <source>
        <strain evidence="2 3">RIPI110</strain>
    </source>
</reference>
<keyword evidence="3" id="KW-1185">Reference proteome</keyword>
<dbReference type="Gene3D" id="3.40.50.1820">
    <property type="entry name" value="alpha/beta hydrolase"/>
    <property type="match status" value="1"/>
</dbReference>
<protein>
    <submittedName>
        <fullName evidence="2">Alpha/beta hydrolase</fullName>
    </submittedName>
</protein>
<evidence type="ECO:0000313" key="3">
    <source>
        <dbReference type="Proteomes" id="UP000194137"/>
    </source>
</evidence>